<dbReference type="GO" id="GO:0008121">
    <property type="term" value="F:quinol-cytochrome-c reductase activity"/>
    <property type="evidence" value="ECO:0007669"/>
    <property type="project" value="UniProtKB-EC"/>
</dbReference>
<evidence type="ECO:0000256" key="11">
    <source>
        <dbReference type="ARBA" id="ARBA00022967"/>
    </source>
</evidence>
<dbReference type="PROSITE" id="PS51296">
    <property type="entry name" value="RIESKE"/>
    <property type="match status" value="1"/>
</dbReference>
<keyword evidence="6" id="KW-0813">Transport</keyword>
<keyword evidence="9" id="KW-0001">2Fe-2S</keyword>
<evidence type="ECO:0000256" key="20">
    <source>
        <dbReference type="ARBA" id="ARBA00034078"/>
    </source>
</evidence>
<keyword evidence="13 21" id="KW-1133">Transmembrane helix</keyword>
<evidence type="ECO:0000259" key="22">
    <source>
        <dbReference type="PROSITE" id="PS51296"/>
    </source>
</evidence>
<gene>
    <name evidence="23" type="ORF">MNBD_GAMMA05-737</name>
</gene>
<dbReference type="Pfam" id="PF10399">
    <property type="entry name" value="UCR_Fe-S_N"/>
    <property type="match status" value="1"/>
</dbReference>
<keyword evidence="15" id="KW-0411">Iron-sulfur</keyword>
<protein>
    <recommendedName>
        <fullName evidence="5">Ubiquinol-cytochrome c reductase iron-sulfur subunit</fullName>
        <ecNumber evidence="4">7.1.1.8</ecNumber>
    </recommendedName>
    <alternativeName>
        <fullName evidence="19">Rieske iron-sulfur protein</fullName>
    </alternativeName>
</protein>
<evidence type="ECO:0000256" key="10">
    <source>
        <dbReference type="ARBA" id="ARBA00022723"/>
    </source>
</evidence>
<evidence type="ECO:0000256" key="21">
    <source>
        <dbReference type="SAM" id="Phobius"/>
    </source>
</evidence>
<dbReference type="FunFam" id="2.102.10.10:FF:000008">
    <property type="entry name" value="Ubiquinol-cytochrome c reductase iron-sulfur subunit"/>
    <property type="match status" value="1"/>
</dbReference>
<evidence type="ECO:0000256" key="19">
    <source>
        <dbReference type="ARBA" id="ARBA00032409"/>
    </source>
</evidence>
<evidence type="ECO:0000256" key="17">
    <source>
        <dbReference type="ARBA" id="ARBA00023157"/>
    </source>
</evidence>
<evidence type="ECO:0000256" key="4">
    <source>
        <dbReference type="ARBA" id="ARBA00012951"/>
    </source>
</evidence>
<evidence type="ECO:0000313" key="23">
    <source>
        <dbReference type="EMBL" id="VAW52411.1"/>
    </source>
</evidence>
<dbReference type="Pfam" id="PF00355">
    <property type="entry name" value="Rieske"/>
    <property type="match status" value="1"/>
</dbReference>
<feature type="transmembrane region" description="Helical" evidence="21">
    <location>
        <begin position="14"/>
        <end position="35"/>
    </location>
</feature>
<dbReference type="Gene3D" id="2.102.10.10">
    <property type="entry name" value="Rieske [2Fe-2S] iron-sulphur domain"/>
    <property type="match status" value="1"/>
</dbReference>
<keyword evidence="12" id="KW-0249">Electron transport</keyword>
<evidence type="ECO:0000256" key="12">
    <source>
        <dbReference type="ARBA" id="ARBA00022982"/>
    </source>
</evidence>
<evidence type="ECO:0000256" key="14">
    <source>
        <dbReference type="ARBA" id="ARBA00023004"/>
    </source>
</evidence>
<keyword evidence="14" id="KW-0408">Iron</keyword>
<dbReference type="PANTHER" id="PTHR10134">
    <property type="entry name" value="CYTOCHROME B-C1 COMPLEX SUBUNIT RIESKE, MITOCHONDRIAL"/>
    <property type="match status" value="1"/>
</dbReference>
<comment type="subcellular location">
    <subcellularLocation>
        <location evidence="2">Cell membrane</location>
        <topology evidence="2">Single-pass membrane protein</topology>
    </subcellularLocation>
</comment>
<dbReference type="SUPFAM" id="SSF50022">
    <property type="entry name" value="ISP domain"/>
    <property type="match status" value="1"/>
</dbReference>
<dbReference type="PRINTS" id="PR00162">
    <property type="entry name" value="RIESKE"/>
</dbReference>
<dbReference type="GO" id="GO:0046872">
    <property type="term" value="F:metal ion binding"/>
    <property type="evidence" value="ECO:0007669"/>
    <property type="project" value="UniProtKB-KW"/>
</dbReference>
<dbReference type="Gene3D" id="1.20.5.510">
    <property type="entry name" value="Single helix bin"/>
    <property type="match status" value="1"/>
</dbReference>
<feature type="domain" description="Rieske" evidence="22">
    <location>
        <begin position="86"/>
        <end position="191"/>
    </location>
</feature>
<dbReference type="InterPro" id="IPR014349">
    <property type="entry name" value="Rieske_Fe-S_prot"/>
</dbReference>
<evidence type="ECO:0000256" key="6">
    <source>
        <dbReference type="ARBA" id="ARBA00022448"/>
    </source>
</evidence>
<dbReference type="GO" id="GO:0051537">
    <property type="term" value="F:2 iron, 2 sulfur cluster binding"/>
    <property type="evidence" value="ECO:0007669"/>
    <property type="project" value="UniProtKB-KW"/>
</dbReference>
<evidence type="ECO:0000256" key="9">
    <source>
        <dbReference type="ARBA" id="ARBA00022714"/>
    </source>
</evidence>
<evidence type="ECO:0000256" key="5">
    <source>
        <dbReference type="ARBA" id="ARBA00019816"/>
    </source>
</evidence>
<evidence type="ECO:0000256" key="2">
    <source>
        <dbReference type="ARBA" id="ARBA00004162"/>
    </source>
</evidence>
<keyword evidence="23" id="KW-0560">Oxidoreductase</keyword>
<evidence type="ECO:0000256" key="13">
    <source>
        <dbReference type="ARBA" id="ARBA00022989"/>
    </source>
</evidence>
<evidence type="ECO:0000256" key="1">
    <source>
        <dbReference type="ARBA" id="ARBA00002444"/>
    </source>
</evidence>
<keyword evidence="7" id="KW-1003">Cell membrane</keyword>
<keyword evidence="17" id="KW-1015">Disulfide bond</keyword>
<comment type="cofactor">
    <cofactor evidence="20">
        <name>[2Fe-2S] cluster</name>
        <dbReference type="ChEBI" id="CHEBI:190135"/>
    </cofactor>
</comment>
<dbReference type="InterPro" id="IPR036922">
    <property type="entry name" value="Rieske_2Fe-2S_sf"/>
</dbReference>
<dbReference type="NCBIfam" id="TIGR01416">
    <property type="entry name" value="Rieske_proteo"/>
    <property type="match status" value="1"/>
</dbReference>
<comment type="function">
    <text evidence="1">Component of the ubiquinol-cytochrome c reductase complex (complex III or cytochrome b-c1 complex), which is a respiratory chain that generates an electrochemical potential coupled to ATP synthesis.</text>
</comment>
<proteinExistence type="predicted"/>
<dbReference type="EC" id="7.1.1.8" evidence="4"/>
<dbReference type="AlphaFoldDB" id="A0A3B0WAV7"/>
<dbReference type="CDD" id="cd03470">
    <property type="entry name" value="Rieske_cytochrome_bc1"/>
    <property type="match status" value="1"/>
</dbReference>
<keyword evidence="11" id="KW-1278">Translocase</keyword>
<keyword evidence="8 21" id="KW-0812">Transmembrane</keyword>
<dbReference type="EMBL" id="UOFE01000027">
    <property type="protein sequence ID" value="VAW52411.1"/>
    <property type="molecule type" value="Genomic_DNA"/>
</dbReference>
<accession>A0A3B0WAV7</accession>
<evidence type="ECO:0000256" key="8">
    <source>
        <dbReference type="ARBA" id="ARBA00022692"/>
    </source>
</evidence>
<comment type="subunit">
    <text evidence="3">The main subunits of complex b-c1 are: cytochrome b, cytochrome c1 and the Rieske protein.</text>
</comment>
<evidence type="ECO:0000256" key="15">
    <source>
        <dbReference type="ARBA" id="ARBA00023014"/>
    </source>
</evidence>
<dbReference type="GO" id="GO:0005886">
    <property type="term" value="C:plasma membrane"/>
    <property type="evidence" value="ECO:0007669"/>
    <property type="project" value="UniProtKB-SubCell"/>
</dbReference>
<evidence type="ECO:0000256" key="3">
    <source>
        <dbReference type="ARBA" id="ARBA00011649"/>
    </source>
</evidence>
<comment type="catalytic activity">
    <reaction evidence="18">
        <text>a quinol + 2 Fe(III)-[cytochrome c](out) = a quinone + 2 Fe(II)-[cytochrome c](out) + 2 H(+)(out)</text>
        <dbReference type="Rhea" id="RHEA:11484"/>
        <dbReference type="Rhea" id="RHEA-COMP:10350"/>
        <dbReference type="Rhea" id="RHEA-COMP:14399"/>
        <dbReference type="ChEBI" id="CHEBI:15378"/>
        <dbReference type="ChEBI" id="CHEBI:24646"/>
        <dbReference type="ChEBI" id="CHEBI:29033"/>
        <dbReference type="ChEBI" id="CHEBI:29034"/>
        <dbReference type="ChEBI" id="CHEBI:132124"/>
        <dbReference type="EC" id="7.1.1.8"/>
    </reaction>
</comment>
<dbReference type="InterPro" id="IPR005805">
    <property type="entry name" value="Rieske_Fe-S_prot_C"/>
</dbReference>
<dbReference type="InterPro" id="IPR019470">
    <property type="entry name" value="Ubiq_cytC_Rdtase_Fe-S_su_TAT"/>
</dbReference>
<dbReference type="GO" id="GO:0016491">
    <property type="term" value="F:oxidoreductase activity"/>
    <property type="evidence" value="ECO:0007669"/>
    <property type="project" value="UniProtKB-KW"/>
</dbReference>
<dbReference type="InterPro" id="IPR006317">
    <property type="entry name" value="Ubiquinol_cyt_c_Rdtase_Fe-S-su"/>
</dbReference>
<sequence length="199" mass="21466">MSTDNVVDTKRRRFLVNSTSVIAAVGAGFVAVPFLSSWMPSERAKNAGAPVEVDIGKMQEGQLLIVEWQSKPVWIVKRSAKTLSDLVTLDDKLSDPNSEELDQQPEYAQNANRSIKPEISVLVGICTHLGCSPTFRPEIGAADLGSDWLGGFFCPCHSSKFDLAGRVYQGVPAPTNLVVPPHQYVSDNVIVIGVDGEAA</sequence>
<organism evidence="23">
    <name type="scientific">hydrothermal vent metagenome</name>
    <dbReference type="NCBI Taxonomy" id="652676"/>
    <lineage>
        <taxon>unclassified sequences</taxon>
        <taxon>metagenomes</taxon>
        <taxon>ecological metagenomes</taxon>
    </lineage>
</organism>
<keyword evidence="10" id="KW-0479">Metal-binding</keyword>
<evidence type="ECO:0000256" key="7">
    <source>
        <dbReference type="ARBA" id="ARBA00022475"/>
    </source>
</evidence>
<keyword evidence="16 21" id="KW-0472">Membrane</keyword>
<name>A0A3B0WAV7_9ZZZZ</name>
<evidence type="ECO:0000256" key="18">
    <source>
        <dbReference type="ARBA" id="ARBA00029351"/>
    </source>
</evidence>
<dbReference type="InterPro" id="IPR017941">
    <property type="entry name" value="Rieske_2Fe-2S"/>
</dbReference>
<evidence type="ECO:0000256" key="16">
    <source>
        <dbReference type="ARBA" id="ARBA00023136"/>
    </source>
</evidence>
<reference evidence="23" key="1">
    <citation type="submission" date="2018-06" db="EMBL/GenBank/DDBJ databases">
        <authorList>
            <person name="Zhirakovskaya E."/>
        </authorList>
    </citation>
    <scope>NUCLEOTIDE SEQUENCE</scope>
</reference>